<dbReference type="EMBL" id="JAAAMG010000020">
    <property type="protein sequence ID" value="NDW06807.1"/>
    <property type="molecule type" value="Genomic_DNA"/>
</dbReference>
<evidence type="ECO:0000259" key="2">
    <source>
        <dbReference type="PROSITE" id="PS50943"/>
    </source>
</evidence>
<sequence>MNKPTLPSLLAANGLKKLGEDVSAARKRRQFTQRRLAEGAGVSLPTIRRLESGDPGVSLATLAMVLVVLGEGRRLAQLLDASADDVGLMLEQQGLPKRVRSPRKKVASSGSSSGSVSPSDDDAIGEAF</sequence>
<organism evidence="3 4">
    <name type="scientific">Jiella pacifica</name>
    <dbReference type="NCBI Taxonomy" id="2696469"/>
    <lineage>
        <taxon>Bacteria</taxon>
        <taxon>Pseudomonadati</taxon>
        <taxon>Pseudomonadota</taxon>
        <taxon>Alphaproteobacteria</taxon>
        <taxon>Hyphomicrobiales</taxon>
        <taxon>Aurantimonadaceae</taxon>
        <taxon>Jiella</taxon>
    </lineage>
</organism>
<evidence type="ECO:0000313" key="3">
    <source>
        <dbReference type="EMBL" id="NDW06807.1"/>
    </source>
</evidence>
<dbReference type="Gene3D" id="1.10.260.40">
    <property type="entry name" value="lambda repressor-like DNA-binding domains"/>
    <property type="match status" value="1"/>
</dbReference>
<evidence type="ECO:0000256" key="1">
    <source>
        <dbReference type="SAM" id="MobiDB-lite"/>
    </source>
</evidence>
<protein>
    <submittedName>
        <fullName evidence="3">Helix-turn-helix domain-containing protein</fullName>
    </submittedName>
</protein>
<dbReference type="SUPFAM" id="SSF47413">
    <property type="entry name" value="lambda repressor-like DNA-binding domains"/>
    <property type="match status" value="1"/>
</dbReference>
<comment type="caution">
    <text evidence="3">The sequence shown here is derived from an EMBL/GenBank/DDBJ whole genome shotgun (WGS) entry which is preliminary data.</text>
</comment>
<feature type="compositionally biased region" description="Acidic residues" evidence="1">
    <location>
        <begin position="119"/>
        <end position="128"/>
    </location>
</feature>
<evidence type="ECO:0000313" key="4">
    <source>
        <dbReference type="Proteomes" id="UP000469011"/>
    </source>
</evidence>
<name>A0A6N9T5Y6_9HYPH</name>
<dbReference type="GO" id="GO:0003677">
    <property type="term" value="F:DNA binding"/>
    <property type="evidence" value="ECO:0007669"/>
    <property type="project" value="InterPro"/>
</dbReference>
<feature type="domain" description="HTH cro/C1-type" evidence="2">
    <location>
        <begin position="22"/>
        <end position="78"/>
    </location>
</feature>
<feature type="region of interest" description="Disordered" evidence="1">
    <location>
        <begin position="97"/>
        <end position="128"/>
    </location>
</feature>
<dbReference type="InterPro" id="IPR010982">
    <property type="entry name" value="Lambda_DNA-bd_dom_sf"/>
</dbReference>
<dbReference type="Pfam" id="PF01381">
    <property type="entry name" value="HTH_3"/>
    <property type="match status" value="1"/>
</dbReference>
<dbReference type="SMART" id="SM00530">
    <property type="entry name" value="HTH_XRE"/>
    <property type="match status" value="1"/>
</dbReference>
<keyword evidence="4" id="KW-1185">Reference proteome</keyword>
<feature type="compositionally biased region" description="Basic residues" evidence="1">
    <location>
        <begin position="97"/>
        <end position="106"/>
    </location>
</feature>
<dbReference type="AlphaFoldDB" id="A0A6N9T5Y6"/>
<dbReference type="CDD" id="cd00093">
    <property type="entry name" value="HTH_XRE"/>
    <property type="match status" value="1"/>
</dbReference>
<accession>A0A6N9T5Y6</accession>
<dbReference type="Proteomes" id="UP000469011">
    <property type="component" value="Unassembled WGS sequence"/>
</dbReference>
<proteinExistence type="predicted"/>
<dbReference type="InterPro" id="IPR001387">
    <property type="entry name" value="Cro/C1-type_HTH"/>
</dbReference>
<feature type="compositionally biased region" description="Low complexity" evidence="1">
    <location>
        <begin position="107"/>
        <end position="118"/>
    </location>
</feature>
<dbReference type="PROSITE" id="PS50943">
    <property type="entry name" value="HTH_CROC1"/>
    <property type="match status" value="1"/>
</dbReference>
<gene>
    <name evidence="3" type="ORF">GTK09_20530</name>
</gene>
<dbReference type="RefSeq" id="WP_083591631.1">
    <property type="nucleotide sequence ID" value="NZ_JAAAMG010000020.1"/>
</dbReference>
<reference evidence="3 4" key="1">
    <citation type="submission" date="2020-01" db="EMBL/GenBank/DDBJ databases">
        <title>Jiella pacifica sp. nov.</title>
        <authorList>
            <person name="Xue Z."/>
            <person name="Zhu S."/>
            <person name="Chen J."/>
            <person name="Yang J."/>
        </authorList>
    </citation>
    <scope>NUCLEOTIDE SEQUENCE [LARGE SCALE GENOMIC DNA]</scope>
    <source>
        <strain evidence="3 4">40Bstr34</strain>
    </source>
</reference>